<keyword evidence="1" id="KW-0812">Transmembrane</keyword>
<evidence type="ECO:0000256" key="1">
    <source>
        <dbReference type="SAM" id="Phobius"/>
    </source>
</evidence>
<keyword evidence="1" id="KW-0472">Membrane</keyword>
<sequence>MYLEKSLSAFCSYEFIQPFCAPMRSRFKRVGPMNIPIEKSAPPPYQAMVQPRTQTGSRMSNFQIREAIMDHLRNDDNTHEIAQNRYRIVRNIIFGSSLTTTIFHVAILILSIVILQLDTSKRPEGARSATLGFAASGTIGAVFYALDAVVVWTKVWDVSDIRNVTEVYWMVFLCLIPWIPISLLSTFISIGLSTGTDEEDWIPPLEYAAGQQSLLVGFCIAAIATIVIHSCAVIVTLVAQGIYVNKLRKELHLPDWEYQAD</sequence>
<dbReference type="Proteomes" id="UP000070544">
    <property type="component" value="Unassembled WGS sequence"/>
</dbReference>
<gene>
    <name evidence="2" type="ORF">M427DRAFT_71137</name>
</gene>
<feature type="transmembrane region" description="Helical" evidence="1">
    <location>
        <begin position="214"/>
        <end position="239"/>
    </location>
</feature>
<evidence type="ECO:0000313" key="3">
    <source>
        <dbReference type="Proteomes" id="UP000070544"/>
    </source>
</evidence>
<protein>
    <submittedName>
        <fullName evidence="2">Uncharacterized protein</fullName>
    </submittedName>
</protein>
<name>A0A139AAI2_GONPJ</name>
<feature type="transmembrane region" description="Helical" evidence="1">
    <location>
        <begin position="167"/>
        <end position="194"/>
    </location>
</feature>
<feature type="transmembrane region" description="Helical" evidence="1">
    <location>
        <begin position="129"/>
        <end position="155"/>
    </location>
</feature>
<proteinExistence type="predicted"/>
<feature type="transmembrane region" description="Helical" evidence="1">
    <location>
        <begin position="92"/>
        <end position="117"/>
    </location>
</feature>
<keyword evidence="3" id="KW-1185">Reference proteome</keyword>
<organism evidence="2 3">
    <name type="scientific">Gonapodya prolifera (strain JEL478)</name>
    <name type="common">Monoblepharis prolifera</name>
    <dbReference type="NCBI Taxonomy" id="1344416"/>
    <lineage>
        <taxon>Eukaryota</taxon>
        <taxon>Fungi</taxon>
        <taxon>Fungi incertae sedis</taxon>
        <taxon>Chytridiomycota</taxon>
        <taxon>Chytridiomycota incertae sedis</taxon>
        <taxon>Monoblepharidomycetes</taxon>
        <taxon>Monoblepharidales</taxon>
        <taxon>Gonapodyaceae</taxon>
        <taxon>Gonapodya</taxon>
    </lineage>
</organism>
<keyword evidence="1" id="KW-1133">Transmembrane helix</keyword>
<accession>A0A139AAI2</accession>
<reference evidence="2 3" key="1">
    <citation type="journal article" date="2015" name="Genome Biol. Evol.">
        <title>Phylogenomic analyses indicate that early fungi evolved digesting cell walls of algal ancestors of land plants.</title>
        <authorList>
            <person name="Chang Y."/>
            <person name="Wang S."/>
            <person name="Sekimoto S."/>
            <person name="Aerts A.L."/>
            <person name="Choi C."/>
            <person name="Clum A."/>
            <person name="LaButti K.M."/>
            <person name="Lindquist E.A."/>
            <person name="Yee Ngan C."/>
            <person name="Ohm R.A."/>
            <person name="Salamov A.A."/>
            <person name="Grigoriev I.V."/>
            <person name="Spatafora J.W."/>
            <person name="Berbee M.L."/>
        </authorList>
    </citation>
    <scope>NUCLEOTIDE SEQUENCE [LARGE SCALE GENOMIC DNA]</scope>
    <source>
        <strain evidence="2 3">JEL478</strain>
    </source>
</reference>
<evidence type="ECO:0000313" key="2">
    <source>
        <dbReference type="EMBL" id="KXS13750.1"/>
    </source>
</evidence>
<dbReference type="EMBL" id="KQ965775">
    <property type="protein sequence ID" value="KXS13750.1"/>
    <property type="molecule type" value="Genomic_DNA"/>
</dbReference>
<dbReference type="AlphaFoldDB" id="A0A139AAI2"/>